<keyword evidence="2" id="KW-1185">Reference proteome</keyword>
<feature type="compositionally biased region" description="Basic residues" evidence="1">
    <location>
        <begin position="691"/>
        <end position="708"/>
    </location>
</feature>
<accession>A0A914CM14</accession>
<feature type="compositionally biased region" description="Basic and acidic residues" evidence="1">
    <location>
        <begin position="446"/>
        <end position="457"/>
    </location>
</feature>
<evidence type="ECO:0000256" key="1">
    <source>
        <dbReference type="SAM" id="MobiDB-lite"/>
    </source>
</evidence>
<organism evidence="2 3">
    <name type="scientific">Acrobeloides nanus</name>
    <dbReference type="NCBI Taxonomy" id="290746"/>
    <lineage>
        <taxon>Eukaryota</taxon>
        <taxon>Metazoa</taxon>
        <taxon>Ecdysozoa</taxon>
        <taxon>Nematoda</taxon>
        <taxon>Chromadorea</taxon>
        <taxon>Rhabditida</taxon>
        <taxon>Tylenchina</taxon>
        <taxon>Cephalobomorpha</taxon>
        <taxon>Cephaloboidea</taxon>
        <taxon>Cephalobidae</taxon>
        <taxon>Acrobeloides</taxon>
    </lineage>
</organism>
<feature type="region of interest" description="Disordered" evidence="1">
    <location>
        <begin position="19"/>
        <end position="66"/>
    </location>
</feature>
<feature type="compositionally biased region" description="Low complexity" evidence="1">
    <location>
        <begin position="646"/>
        <end position="655"/>
    </location>
</feature>
<name>A0A914CM14_9BILA</name>
<feature type="region of interest" description="Disordered" evidence="1">
    <location>
        <begin position="329"/>
        <end position="350"/>
    </location>
</feature>
<feature type="compositionally biased region" description="Basic residues" evidence="1">
    <location>
        <begin position="754"/>
        <end position="774"/>
    </location>
</feature>
<feature type="compositionally biased region" description="Acidic residues" evidence="1">
    <location>
        <begin position="656"/>
        <end position="667"/>
    </location>
</feature>
<feature type="compositionally biased region" description="Basic and acidic residues" evidence="1">
    <location>
        <begin position="671"/>
        <end position="689"/>
    </location>
</feature>
<feature type="region of interest" description="Disordered" evidence="1">
    <location>
        <begin position="156"/>
        <end position="184"/>
    </location>
</feature>
<evidence type="ECO:0000313" key="2">
    <source>
        <dbReference type="Proteomes" id="UP000887540"/>
    </source>
</evidence>
<reference evidence="3" key="1">
    <citation type="submission" date="2022-11" db="UniProtKB">
        <authorList>
            <consortium name="WormBaseParasite"/>
        </authorList>
    </citation>
    <scope>IDENTIFICATION</scope>
</reference>
<feature type="region of interest" description="Disordered" evidence="1">
    <location>
        <begin position="206"/>
        <end position="225"/>
    </location>
</feature>
<feature type="compositionally biased region" description="Acidic residues" evidence="1">
    <location>
        <begin position="714"/>
        <end position="726"/>
    </location>
</feature>
<feature type="region of interest" description="Disordered" evidence="1">
    <location>
        <begin position="443"/>
        <end position="466"/>
    </location>
</feature>
<feature type="compositionally biased region" description="Basic residues" evidence="1">
    <location>
        <begin position="548"/>
        <end position="559"/>
    </location>
</feature>
<sequence>MLTEKLLAGEKLDPKYTQVAAAAEPKKAVAKKEPVKEGEKKEAKEEAKKEDKESEKKEPAKKALAKKPEPKFTHLVVYFPETDEYATIERDTKNEKSKEGSKLQINYPDRKEPYEAVVKAFCNSEPEGEMLTEKLLAGEKLDPKYTQVAAAVAPKKAVAKKEAAKGEEKEGEKKEPAKKAPAKKPEPKFAFLVVYFPETDEYATIPKDAKNEKSKEGSKLQINYPDRDEPYEAVVKAFCNTEPEGDMLTEKLLAGEKLDPKYTQPAVAVEAKKAVAKKATAKAEGDEKKKAPAKKADAEKEKKAPAKKPEPKFTHLVVYFPETDEYATIPKDTKNEKSKEGSKLQLTYPDRPEPYEAVVKAFCNSEPEGEMLTEKLQAGEKLDPKYTQVAAQAEPKKAVAKKAKEPAKEGEKKEEAKKAPAKKPEPKFTHLVVYFPETDEYATIPKDTKNEKSKEGSKLQLTYPDRPEPYEAVVKAFCNSEPEGEMLTEKLQADEKLEPKYTKNEELEVKKPTGAVAKKALAKKEEAKEKEAGKPKSKDGKAKDAAKKPKSTPKPKTVKKVITPSKPVADYLFLVVYFPETDEYATIPRAAHPDADLGSKLQLVYPDRDEPYEAIVKAFAKTEEEGDAASEQLLKGEKLPPPKMAPPVEVEVVEPGGDEDEELDTEFVADLNKEHEHDIDFVEGKDGKQPKSAKKKPASKKPVKKTKKSPKEEGVEDEEEEMDTDFVADLNKDHDHDVAFKDGEEPMDEDKENKPRKRKSEKKPKDKEKKKKSKPEKEAKPVEPPPKPRWVPPPREPEEPIVPPPPKEKSLVERLREEKIDPRKLYAKKPKHIDTDIPFIIPWEQTPALITQSGMGAFGRSRDCNAHIADGSIKLVQGAVHSETVLPLWQETAGKVASQKGLGPFGQGRRNVESVVDSHEYKSADKVALSETVIPKINQGCINSQSGMTPFAQNRSQTIPVKYAMNMNEGFEKESNAFLSRQFKPNCEPAGTNVMDRKRGIVPLQSDGTQLQHEKASDGIVPMLFDTRVLDKKNIPEFGSFRPMLIEPQGGYRMTYDEEKLCKLVIPFQTAPSLVNGFG</sequence>
<dbReference type="WBParaSite" id="ACRNAN_scaffold12282.g27763.t1">
    <property type="protein sequence ID" value="ACRNAN_scaffold12282.g27763.t1"/>
    <property type="gene ID" value="ACRNAN_scaffold12282.g27763"/>
</dbReference>
<evidence type="ECO:0000313" key="3">
    <source>
        <dbReference type="WBParaSite" id="ACRNAN_scaffold12282.g27763.t1"/>
    </source>
</evidence>
<feature type="compositionally biased region" description="Basic and acidic residues" evidence="1">
    <location>
        <begin position="159"/>
        <end position="184"/>
    </location>
</feature>
<feature type="compositionally biased region" description="Basic and acidic residues" evidence="1">
    <location>
        <begin position="394"/>
        <end position="428"/>
    </location>
</feature>
<feature type="region of interest" description="Disordered" evidence="1">
    <location>
        <begin position="386"/>
        <end position="429"/>
    </location>
</feature>
<protein>
    <submittedName>
        <fullName evidence="3">Uncharacterized protein</fullName>
    </submittedName>
</protein>
<feature type="region of interest" description="Disordered" evidence="1">
    <location>
        <begin position="278"/>
        <end position="315"/>
    </location>
</feature>
<feature type="compositionally biased region" description="Basic and acidic residues" evidence="1">
    <location>
        <begin position="281"/>
        <end position="313"/>
    </location>
</feature>
<proteinExistence type="predicted"/>
<feature type="compositionally biased region" description="Basic and acidic residues" evidence="1">
    <location>
        <begin position="522"/>
        <end position="547"/>
    </location>
</feature>
<feature type="compositionally biased region" description="Basic and acidic residues" evidence="1">
    <location>
        <begin position="207"/>
        <end position="218"/>
    </location>
</feature>
<feature type="region of interest" description="Disordered" evidence="1">
    <location>
        <begin position="485"/>
        <end position="559"/>
    </location>
</feature>
<feature type="region of interest" description="Disordered" evidence="1">
    <location>
        <begin position="622"/>
        <end position="808"/>
    </location>
</feature>
<dbReference type="Proteomes" id="UP000887540">
    <property type="component" value="Unplaced"/>
</dbReference>
<feature type="compositionally biased region" description="Basic and acidic residues" evidence="1">
    <location>
        <begin position="487"/>
        <end position="511"/>
    </location>
</feature>
<feature type="compositionally biased region" description="Pro residues" evidence="1">
    <location>
        <begin position="782"/>
        <end position="805"/>
    </location>
</feature>
<dbReference type="AlphaFoldDB" id="A0A914CM14"/>
<feature type="compositionally biased region" description="Basic and acidic residues" evidence="1">
    <location>
        <begin position="331"/>
        <end position="342"/>
    </location>
</feature>
<feature type="compositionally biased region" description="Basic and acidic residues" evidence="1">
    <location>
        <begin position="24"/>
        <end position="66"/>
    </location>
</feature>
<feature type="compositionally biased region" description="Basic and acidic residues" evidence="1">
    <location>
        <begin position="730"/>
        <end position="744"/>
    </location>
</feature>